<comment type="subunit">
    <text evidence="4">Monomer.</text>
</comment>
<evidence type="ECO:0000256" key="14">
    <source>
        <dbReference type="ARBA" id="ARBA00034010"/>
    </source>
</evidence>
<evidence type="ECO:0000256" key="4">
    <source>
        <dbReference type="ARBA" id="ARBA00011245"/>
    </source>
</evidence>
<evidence type="ECO:0000256" key="1">
    <source>
        <dbReference type="ARBA" id="ARBA00001974"/>
    </source>
</evidence>
<feature type="domain" description="Glucose-methanol-choline oxidoreductase N-terminal" evidence="20">
    <location>
        <begin position="83"/>
        <end position="346"/>
    </location>
</feature>
<dbReference type="GO" id="GO:0005576">
    <property type="term" value="C:extracellular region"/>
    <property type="evidence" value="ECO:0007669"/>
    <property type="project" value="UniProtKB-SubCell"/>
</dbReference>
<comment type="catalytic activity">
    <reaction evidence="16">
        <text>a pyranoside + acceptor = a pyranosid-3-ulose + reduced acceptor.</text>
        <dbReference type="EC" id="1.1.99.29"/>
    </reaction>
</comment>
<dbReference type="Pfam" id="PF05199">
    <property type="entry name" value="GMC_oxred_C"/>
    <property type="match status" value="1"/>
</dbReference>
<comment type="catalytic activity">
    <reaction evidence="15">
        <text>pyranose + acceptor = pyranos-3-ulose + reduced acceptor.</text>
        <dbReference type="EC" id="1.1.99.29"/>
    </reaction>
</comment>
<dbReference type="PIRSF" id="PIRSF000137">
    <property type="entry name" value="Alcohol_oxidase"/>
    <property type="match status" value="1"/>
</dbReference>
<evidence type="ECO:0000256" key="3">
    <source>
        <dbReference type="ARBA" id="ARBA00010790"/>
    </source>
</evidence>
<evidence type="ECO:0000256" key="2">
    <source>
        <dbReference type="ARBA" id="ARBA00004613"/>
    </source>
</evidence>
<evidence type="ECO:0000259" key="20">
    <source>
        <dbReference type="Pfam" id="PF00732"/>
    </source>
</evidence>
<comment type="catalytic activity">
    <reaction evidence="13">
        <text>pyranose + acceptor = pyranos-2-ulose + reduced acceptor.</text>
        <dbReference type="EC" id="1.1.99.29"/>
    </reaction>
</comment>
<evidence type="ECO:0000256" key="17">
    <source>
        <dbReference type="ARBA" id="ARBA00034059"/>
    </source>
</evidence>
<evidence type="ECO:0000256" key="15">
    <source>
        <dbReference type="ARBA" id="ARBA00034029"/>
    </source>
</evidence>
<name>A0A4Y7SX43_COPMI</name>
<comment type="catalytic activity">
    <reaction evidence="14">
        <text>pyranose + acceptor = pyranos-2,3-diulose + reduced acceptor.</text>
        <dbReference type="EC" id="1.1.99.29"/>
    </reaction>
</comment>
<keyword evidence="10" id="KW-0560">Oxidoreductase</keyword>
<evidence type="ECO:0000256" key="7">
    <source>
        <dbReference type="ARBA" id="ARBA00022630"/>
    </source>
</evidence>
<feature type="chain" id="PRO_5021344445" description="pyranose dehydrogenase (acceptor)" evidence="19">
    <location>
        <begin position="23"/>
        <end position="598"/>
    </location>
</feature>
<evidence type="ECO:0000256" key="10">
    <source>
        <dbReference type="ARBA" id="ARBA00023002"/>
    </source>
</evidence>
<comment type="cofactor">
    <cofactor evidence="1 18">
        <name>FAD</name>
        <dbReference type="ChEBI" id="CHEBI:57692"/>
    </cofactor>
</comment>
<keyword evidence="23" id="KW-1185">Reference proteome</keyword>
<sequence length="598" mass="64516">MKSFSSPALTAAALTLSLPALAILSDTFSTFENTTYDFVIVGGMPSFLACPVQNATNAVHHSNAGAVLANRLTENPRWKVLLIEAGPSHEGILDTKAGLNNRVIKFPRGKLLGGCSSMDGMFYTRGSSSDWDRWANVTEDEGWSWKQMLPYFLKNEYWTAPADGHNDTGEYTSSFHGTTGLTNVSSYNYPQAIDEKILEASKELGGIYAYDEDINDGEVSGIGWSHSTIGGGERSSAATSYLSPDVLKRNNLHILVGHRVTHVVNITSEDGLPSLRTVRFTPEVSIPVGPGPVHKVSASKEVILSAGVVGSTQILLLSGIGNATELASRGIDSLIDLPGVGKNVSEQAIFFSVYALGVPGTVAASTPETEQAWISEWNETRTGPLTSIGVNMIFWFRIPEESPLWDEYTDPASGKNTPHVEVGFDGGSFNPTPRSTIANAIIPLQPESRGSITLASSSPFDSPLIDFAFFDSRLDLLTVIEGIRSVHHFYTTSNAFQVYNLSLVPDFPSLDDDAALEAYVRNTADHAAHPVGTAAMTARDADWGVVGPDLRLKGAVGLRVVDASVMVRTYRLATLKRQVYAIAERAADLIKVAWGFRN</sequence>
<evidence type="ECO:0000313" key="22">
    <source>
        <dbReference type="EMBL" id="TEB26204.1"/>
    </source>
</evidence>
<comment type="caution">
    <text evidence="22">The sequence shown here is derived from an EMBL/GenBank/DDBJ whole genome shotgun (WGS) entry which is preliminary data.</text>
</comment>
<comment type="catalytic activity">
    <reaction evidence="17">
        <text>a pyranoside + acceptor = a pyranosid-3,4-diulose + reduced acceptor.</text>
        <dbReference type="EC" id="1.1.99.29"/>
    </reaction>
</comment>
<proteinExistence type="inferred from homology"/>
<reference evidence="22 23" key="1">
    <citation type="journal article" date="2019" name="Nat. Ecol. Evol.">
        <title>Megaphylogeny resolves global patterns of mushroom evolution.</title>
        <authorList>
            <person name="Varga T."/>
            <person name="Krizsan K."/>
            <person name="Foldi C."/>
            <person name="Dima B."/>
            <person name="Sanchez-Garcia M."/>
            <person name="Sanchez-Ramirez S."/>
            <person name="Szollosi G.J."/>
            <person name="Szarkandi J.G."/>
            <person name="Papp V."/>
            <person name="Albert L."/>
            <person name="Andreopoulos W."/>
            <person name="Angelini C."/>
            <person name="Antonin V."/>
            <person name="Barry K.W."/>
            <person name="Bougher N.L."/>
            <person name="Buchanan P."/>
            <person name="Buyck B."/>
            <person name="Bense V."/>
            <person name="Catcheside P."/>
            <person name="Chovatia M."/>
            <person name="Cooper J."/>
            <person name="Damon W."/>
            <person name="Desjardin D."/>
            <person name="Finy P."/>
            <person name="Geml J."/>
            <person name="Haridas S."/>
            <person name="Hughes K."/>
            <person name="Justo A."/>
            <person name="Karasinski D."/>
            <person name="Kautmanova I."/>
            <person name="Kiss B."/>
            <person name="Kocsube S."/>
            <person name="Kotiranta H."/>
            <person name="LaButti K.M."/>
            <person name="Lechner B.E."/>
            <person name="Liimatainen K."/>
            <person name="Lipzen A."/>
            <person name="Lukacs Z."/>
            <person name="Mihaltcheva S."/>
            <person name="Morgado L.N."/>
            <person name="Niskanen T."/>
            <person name="Noordeloos M.E."/>
            <person name="Ohm R.A."/>
            <person name="Ortiz-Santana B."/>
            <person name="Ovrebo C."/>
            <person name="Racz N."/>
            <person name="Riley R."/>
            <person name="Savchenko A."/>
            <person name="Shiryaev A."/>
            <person name="Soop K."/>
            <person name="Spirin V."/>
            <person name="Szebenyi C."/>
            <person name="Tomsovsky M."/>
            <person name="Tulloss R.E."/>
            <person name="Uehling J."/>
            <person name="Grigoriev I.V."/>
            <person name="Vagvolgyi C."/>
            <person name="Papp T."/>
            <person name="Martin F.M."/>
            <person name="Miettinen O."/>
            <person name="Hibbett D.S."/>
            <person name="Nagy L.G."/>
        </authorList>
    </citation>
    <scope>NUCLEOTIDE SEQUENCE [LARGE SCALE GENOMIC DNA]</scope>
    <source>
        <strain evidence="22 23">FP101781</strain>
    </source>
</reference>
<organism evidence="22 23">
    <name type="scientific">Coprinellus micaceus</name>
    <name type="common">Glistening ink-cap mushroom</name>
    <name type="synonym">Coprinus micaceus</name>
    <dbReference type="NCBI Taxonomy" id="71717"/>
    <lineage>
        <taxon>Eukaryota</taxon>
        <taxon>Fungi</taxon>
        <taxon>Dikarya</taxon>
        <taxon>Basidiomycota</taxon>
        <taxon>Agaricomycotina</taxon>
        <taxon>Agaricomycetes</taxon>
        <taxon>Agaricomycetidae</taxon>
        <taxon>Agaricales</taxon>
        <taxon>Agaricineae</taxon>
        <taxon>Psathyrellaceae</taxon>
        <taxon>Coprinellus</taxon>
    </lineage>
</organism>
<gene>
    <name evidence="22" type="ORF">FA13DRAFT_1765663</name>
</gene>
<evidence type="ECO:0000256" key="13">
    <source>
        <dbReference type="ARBA" id="ARBA00033986"/>
    </source>
</evidence>
<evidence type="ECO:0000259" key="21">
    <source>
        <dbReference type="Pfam" id="PF05199"/>
    </source>
</evidence>
<evidence type="ECO:0000256" key="12">
    <source>
        <dbReference type="ARBA" id="ARBA00024699"/>
    </source>
</evidence>
<keyword evidence="7" id="KW-0285">Flavoprotein</keyword>
<keyword evidence="6" id="KW-0964">Secreted</keyword>
<dbReference type="Gene3D" id="3.30.560.10">
    <property type="entry name" value="Glucose Oxidase, domain 3"/>
    <property type="match status" value="1"/>
</dbReference>
<dbReference type="InterPro" id="IPR007867">
    <property type="entry name" value="GMC_OxRtase_C"/>
</dbReference>
<dbReference type="InterPro" id="IPR036188">
    <property type="entry name" value="FAD/NAD-bd_sf"/>
</dbReference>
<dbReference type="OrthoDB" id="269227at2759"/>
<keyword evidence="8 19" id="KW-0732">Signal</keyword>
<dbReference type="EMBL" id="QPFP01000050">
    <property type="protein sequence ID" value="TEB26204.1"/>
    <property type="molecule type" value="Genomic_DNA"/>
</dbReference>
<dbReference type="Gene3D" id="3.50.50.60">
    <property type="entry name" value="FAD/NAD(P)-binding domain"/>
    <property type="match status" value="1"/>
</dbReference>
<comment type="subcellular location">
    <subcellularLocation>
        <location evidence="2">Secreted</location>
    </subcellularLocation>
</comment>
<dbReference type="Proteomes" id="UP000298030">
    <property type="component" value="Unassembled WGS sequence"/>
</dbReference>
<evidence type="ECO:0000256" key="16">
    <source>
        <dbReference type="ARBA" id="ARBA00034050"/>
    </source>
</evidence>
<evidence type="ECO:0000256" key="9">
    <source>
        <dbReference type="ARBA" id="ARBA00022827"/>
    </source>
</evidence>
<feature type="binding site" evidence="18">
    <location>
        <position position="260"/>
    </location>
    <ligand>
        <name>FAD</name>
        <dbReference type="ChEBI" id="CHEBI:57692"/>
    </ligand>
</feature>
<keyword evidence="11" id="KW-0325">Glycoprotein</keyword>
<evidence type="ECO:0000256" key="8">
    <source>
        <dbReference type="ARBA" id="ARBA00022729"/>
    </source>
</evidence>
<accession>A0A4Y7SX43</accession>
<dbReference type="SUPFAM" id="SSF54373">
    <property type="entry name" value="FAD-linked reductases, C-terminal domain"/>
    <property type="match status" value="1"/>
</dbReference>
<dbReference type="InterPro" id="IPR000172">
    <property type="entry name" value="GMC_OxRdtase_N"/>
</dbReference>
<dbReference type="GO" id="GO:0033718">
    <property type="term" value="F:pyranose dehydrogenase (acceptor) activity"/>
    <property type="evidence" value="ECO:0007669"/>
    <property type="project" value="UniProtKB-EC"/>
</dbReference>
<comment type="similarity">
    <text evidence="3">Belongs to the GMC oxidoreductase family.</text>
</comment>
<keyword evidence="9 18" id="KW-0274">FAD</keyword>
<dbReference type="PANTHER" id="PTHR11552">
    <property type="entry name" value="GLUCOSE-METHANOL-CHOLINE GMC OXIDOREDUCTASE"/>
    <property type="match status" value="1"/>
</dbReference>
<dbReference type="EC" id="1.1.99.29" evidence="5"/>
<protein>
    <recommendedName>
        <fullName evidence="5">pyranose dehydrogenase (acceptor)</fullName>
        <ecNumber evidence="5">1.1.99.29</ecNumber>
    </recommendedName>
</protein>
<dbReference type="Pfam" id="PF00732">
    <property type="entry name" value="GMC_oxred_N"/>
    <property type="match status" value="1"/>
</dbReference>
<dbReference type="InterPro" id="IPR012132">
    <property type="entry name" value="GMC_OxRdtase"/>
</dbReference>
<evidence type="ECO:0000256" key="19">
    <source>
        <dbReference type="SAM" id="SignalP"/>
    </source>
</evidence>
<evidence type="ECO:0000256" key="11">
    <source>
        <dbReference type="ARBA" id="ARBA00023180"/>
    </source>
</evidence>
<feature type="signal peptide" evidence="19">
    <location>
        <begin position="1"/>
        <end position="22"/>
    </location>
</feature>
<dbReference type="AlphaFoldDB" id="A0A4Y7SX43"/>
<dbReference type="STRING" id="71717.A0A4Y7SX43"/>
<comment type="function">
    <text evidence="12">Catalyzes the single-oxidation or sequential double oxidation reaction of carbohydrates primarily at carbon-2 and/or carbon-3 with the concomitant reduction of the flavin. The enzyme exhibits a broad sugar substrate specificity, oxidizing different aldopyranoses to the corresponding C-1, C-2, C-3 or C-1,2, C-2,3 and C-3,4 (di)dehydro sugars with substrate-specific regioselectivity. Accepts only a narrow range of electron acceptors such as substituted benzoquinones and complexed metal ions and reacts extremely slowly with O(2) as acceptor. May play a role in the natural recycling of plant matter by oxidizing all major monosaccharides in lignocellulose and by reducing quinone compounds or reactive radical species generated during lignin depolymerization.</text>
</comment>
<feature type="domain" description="Glucose-methanol-choline oxidoreductase C-terminal" evidence="21">
    <location>
        <begin position="446"/>
        <end position="567"/>
    </location>
</feature>
<dbReference type="PANTHER" id="PTHR11552:SF201">
    <property type="entry name" value="GLUCOSE-METHANOL-CHOLINE OXIDOREDUCTASE N-TERMINAL DOMAIN-CONTAINING PROTEIN"/>
    <property type="match status" value="1"/>
</dbReference>
<evidence type="ECO:0000256" key="18">
    <source>
        <dbReference type="PIRSR" id="PIRSR000137-2"/>
    </source>
</evidence>
<evidence type="ECO:0000313" key="23">
    <source>
        <dbReference type="Proteomes" id="UP000298030"/>
    </source>
</evidence>
<evidence type="ECO:0000256" key="6">
    <source>
        <dbReference type="ARBA" id="ARBA00022525"/>
    </source>
</evidence>
<dbReference type="GO" id="GO:0050660">
    <property type="term" value="F:flavin adenine dinucleotide binding"/>
    <property type="evidence" value="ECO:0007669"/>
    <property type="project" value="InterPro"/>
</dbReference>
<evidence type="ECO:0000256" key="5">
    <source>
        <dbReference type="ARBA" id="ARBA00013177"/>
    </source>
</evidence>
<dbReference type="SUPFAM" id="SSF51905">
    <property type="entry name" value="FAD/NAD(P)-binding domain"/>
    <property type="match status" value="1"/>
</dbReference>